<keyword evidence="5" id="KW-0460">Magnesium</keyword>
<feature type="binding site" evidence="5">
    <location>
        <begin position="72"/>
        <end position="74"/>
    </location>
    <ligand>
        <name>substrate</name>
    </ligand>
</feature>
<comment type="caution">
    <text evidence="5">Lacks conserved residue(s) required for the propagation of feature annotation.</text>
</comment>
<keyword evidence="5" id="KW-0479">Metal-binding</keyword>
<evidence type="ECO:0000313" key="8">
    <source>
        <dbReference type="Proteomes" id="UP000637002"/>
    </source>
</evidence>
<comment type="pathway">
    <text evidence="5">Pyrimidine metabolism; dUMP biosynthesis; dUMP from dCTP (dUTP route): step 2/2.</text>
</comment>
<dbReference type="InterPro" id="IPR029054">
    <property type="entry name" value="dUTPase-like"/>
</dbReference>
<keyword evidence="8" id="KW-1185">Reference proteome</keyword>
<evidence type="ECO:0000256" key="2">
    <source>
        <dbReference type="ARBA" id="ARBA00022801"/>
    </source>
</evidence>
<evidence type="ECO:0000313" key="7">
    <source>
        <dbReference type="EMBL" id="GGC65801.1"/>
    </source>
</evidence>
<dbReference type="GO" id="GO:0004170">
    <property type="term" value="F:dUTP diphosphatase activity"/>
    <property type="evidence" value="ECO:0007669"/>
    <property type="project" value="UniProtKB-UniRule"/>
</dbReference>
<proteinExistence type="inferred from homology"/>
<comment type="caution">
    <text evidence="7">The sequence shown here is derived from an EMBL/GenBank/DDBJ whole genome shotgun (WGS) entry which is preliminary data.</text>
</comment>
<comment type="similarity">
    <text evidence="1 5">Belongs to the dUTPase family.</text>
</comment>
<evidence type="ECO:0000256" key="5">
    <source>
        <dbReference type="HAMAP-Rule" id="MF_00116"/>
    </source>
</evidence>
<dbReference type="InterPro" id="IPR036157">
    <property type="entry name" value="dUTPase-like_sf"/>
</dbReference>
<dbReference type="AlphaFoldDB" id="A0A916XEE8"/>
<dbReference type="HAMAP" id="MF_00116">
    <property type="entry name" value="dUTPase_bact"/>
    <property type="match status" value="1"/>
</dbReference>
<comment type="cofactor">
    <cofactor evidence="5">
        <name>Mg(2+)</name>
        <dbReference type="ChEBI" id="CHEBI:18420"/>
    </cofactor>
</comment>
<evidence type="ECO:0000259" key="6">
    <source>
        <dbReference type="Pfam" id="PF00692"/>
    </source>
</evidence>
<dbReference type="NCBIfam" id="NF001862">
    <property type="entry name" value="PRK00601.1"/>
    <property type="match status" value="1"/>
</dbReference>
<dbReference type="PANTHER" id="PTHR11241">
    <property type="entry name" value="DEOXYURIDINE 5'-TRIPHOSPHATE NUCLEOTIDOHYDROLASE"/>
    <property type="match status" value="1"/>
</dbReference>
<keyword evidence="3 5" id="KW-0546">Nucleotide metabolism</keyword>
<feature type="domain" description="dUTPase-like" evidence="6">
    <location>
        <begin position="19"/>
        <end position="151"/>
    </location>
</feature>
<comment type="catalytic activity">
    <reaction evidence="4 5">
        <text>dUTP + H2O = dUMP + diphosphate + H(+)</text>
        <dbReference type="Rhea" id="RHEA:10248"/>
        <dbReference type="ChEBI" id="CHEBI:15377"/>
        <dbReference type="ChEBI" id="CHEBI:15378"/>
        <dbReference type="ChEBI" id="CHEBI:33019"/>
        <dbReference type="ChEBI" id="CHEBI:61555"/>
        <dbReference type="ChEBI" id="CHEBI:246422"/>
        <dbReference type="EC" id="3.6.1.23"/>
    </reaction>
</comment>
<dbReference type="GO" id="GO:0006226">
    <property type="term" value="P:dUMP biosynthetic process"/>
    <property type="evidence" value="ECO:0007669"/>
    <property type="project" value="UniProtKB-UniRule"/>
</dbReference>
<comment type="function">
    <text evidence="5">This enzyme is involved in nucleotide metabolism: it produces dUMP, the immediate precursor of thymidine nucleotides and it decreases the intracellular concentration of dUTP so that uracil cannot be incorporated into DNA.</text>
</comment>
<sequence>MTHPPLLRFRRLPEAAGLPLPAYATDGAAGFDLRAAVPEEPAIRLAPGARLLVPTGFAVAVPAGFELQIRPRSGLAVRHGVTVLNSPGTIDSDYRGALSVCLVNLGEHPFPIRRGDRIAQAVVAPAPQASIVEVEDLDRTARGVGGFGSTGVS</sequence>
<evidence type="ECO:0000256" key="3">
    <source>
        <dbReference type="ARBA" id="ARBA00023080"/>
    </source>
</evidence>
<dbReference type="InterPro" id="IPR008181">
    <property type="entry name" value="dUTPase"/>
</dbReference>
<keyword evidence="2 5" id="KW-0378">Hydrolase</keyword>
<gene>
    <name evidence="5 7" type="primary">dut</name>
    <name evidence="7" type="ORF">GCM10010994_25490</name>
</gene>
<dbReference type="SUPFAM" id="SSF51283">
    <property type="entry name" value="dUTPase-like"/>
    <property type="match status" value="1"/>
</dbReference>
<dbReference type="InterPro" id="IPR033704">
    <property type="entry name" value="dUTPase_trimeric"/>
</dbReference>
<organism evidence="7 8">
    <name type="scientific">Chelatococcus reniformis</name>
    <dbReference type="NCBI Taxonomy" id="1494448"/>
    <lineage>
        <taxon>Bacteria</taxon>
        <taxon>Pseudomonadati</taxon>
        <taxon>Pseudomonadota</taxon>
        <taxon>Alphaproteobacteria</taxon>
        <taxon>Hyphomicrobiales</taxon>
        <taxon>Chelatococcaceae</taxon>
        <taxon>Chelatococcus</taxon>
    </lineage>
</organism>
<dbReference type="EC" id="3.6.1.23" evidence="5"/>
<feature type="binding site" evidence="5">
    <location>
        <begin position="89"/>
        <end position="91"/>
    </location>
    <ligand>
        <name>substrate</name>
    </ligand>
</feature>
<accession>A0A916XEE8</accession>
<reference evidence="7" key="1">
    <citation type="journal article" date="2014" name="Int. J. Syst. Evol. Microbiol.">
        <title>Complete genome sequence of Corynebacterium casei LMG S-19264T (=DSM 44701T), isolated from a smear-ripened cheese.</title>
        <authorList>
            <consortium name="US DOE Joint Genome Institute (JGI-PGF)"/>
            <person name="Walter F."/>
            <person name="Albersmeier A."/>
            <person name="Kalinowski J."/>
            <person name="Ruckert C."/>
        </authorList>
    </citation>
    <scope>NUCLEOTIDE SEQUENCE</scope>
    <source>
        <strain evidence="7">CGMCC 1.12919</strain>
    </source>
</reference>
<protein>
    <recommendedName>
        <fullName evidence="5">Deoxyuridine 5'-triphosphate nucleotidohydrolase</fullName>
        <shortName evidence="5">dUTPase</shortName>
        <ecNumber evidence="5">3.6.1.23</ecNumber>
    </recommendedName>
    <alternativeName>
        <fullName evidence="5">dUTP pyrophosphatase</fullName>
    </alternativeName>
</protein>
<dbReference type="Gene3D" id="2.70.40.10">
    <property type="match status" value="1"/>
</dbReference>
<reference evidence="7" key="2">
    <citation type="submission" date="2020-09" db="EMBL/GenBank/DDBJ databases">
        <authorList>
            <person name="Sun Q."/>
            <person name="Zhou Y."/>
        </authorList>
    </citation>
    <scope>NUCLEOTIDE SEQUENCE</scope>
    <source>
        <strain evidence="7">CGMCC 1.12919</strain>
    </source>
</reference>
<evidence type="ECO:0000256" key="4">
    <source>
        <dbReference type="ARBA" id="ARBA00047686"/>
    </source>
</evidence>
<feature type="binding site" evidence="5">
    <location>
        <position position="85"/>
    </location>
    <ligand>
        <name>substrate</name>
    </ligand>
</feature>
<dbReference type="Pfam" id="PF00692">
    <property type="entry name" value="dUTPase"/>
    <property type="match status" value="1"/>
</dbReference>
<dbReference type="CDD" id="cd07557">
    <property type="entry name" value="trimeric_dUTPase"/>
    <property type="match status" value="1"/>
</dbReference>
<dbReference type="NCBIfam" id="TIGR00576">
    <property type="entry name" value="dut"/>
    <property type="match status" value="1"/>
</dbReference>
<dbReference type="PANTHER" id="PTHR11241:SF0">
    <property type="entry name" value="DEOXYURIDINE 5'-TRIPHOSPHATE NUCLEOTIDOHYDROLASE"/>
    <property type="match status" value="1"/>
</dbReference>
<dbReference type="GO" id="GO:0046081">
    <property type="term" value="P:dUTP catabolic process"/>
    <property type="evidence" value="ECO:0007669"/>
    <property type="project" value="InterPro"/>
</dbReference>
<dbReference type="RefSeq" id="WP_188609537.1">
    <property type="nucleotide sequence ID" value="NZ_BMGG01000004.1"/>
</dbReference>
<name>A0A916XEE8_9HYPH</name>
<dbReference type="GO" id="GO:0000287">
    <property type="term" value="F:magnesium ion binding"/>
    <property type="evidence" value="ECO:0007669"/>
    <property type="project" value="UniProtKB-UniRule"/>
</dbReference>
<dbReference type="EMBL" id="BMGG01000004">
    <property type="protein sequence ID" value="GGC65801.1"/>
    <property type="molecule type" value="Genomic_DNA"/>
</dbReference>
<evidence type="ECO:0000256" key="1">
    <source>
        <dbReference type="ARBA" id="ARBA00006581"/>
    </source>
</evidence>
<dbReference type="Proteomes" id="UP000637002">
    <property type="component" value="Unassembled WGS sequence"/>
</dbReference>